<organism evidence="4 5">
    <name type="scientific">Amnibacterium endophyticum</name>
    <dbReference type="NCBI Taxonomy" id="2109337"/>
    <lineage>
        <taxon>Bacteria</taxon>
        <taxon>Bacillati</taxon>
        <taxon>Actinomycetota</taxon>
        <taxon>Actinomycetes</taxon>
        <taxon>Micrococcales</taxon>
        <taxon>Microbacteriaceae</taxon>
        <taxon>Amnibacterium</taxon>
    </lineage>
</organism>
<dbReference type="Pfam" id="PF01557">
    <property type="entry name" value="FAA_hydrolase"/>
    <property type="match status" value="1"/>
</dbReference>
<gene>
    <name evidence="4" type="ORF">ACFSBI_07950</name>
</gene>
<dbReference type="SUPFAM" id="SSF56529">
    <property type="entry name" value="FAH"/>
    <property type="match status" value="1"/>
</dbReference>
<dbReference type="InterPro" id="IPR051121">
    <property type="entry name" value="FAH"/>
</dbReference>
<keyword evidence="2" id="KW-0479">Metal-binding</keyword>
<evidence type="ECO:0000313" key="4">
    <source>
        <dbReference type="EMBL" id="MFD1721479.1"/>
    </source>
</evidence>
<accession>A0ABW4LEW5</accession>
<proteinExistence type="inferred from homology"/>
<dbReference type="InterPro" id="IPR011234">
    <property type="entry name" value="Fumarylacetoacetase-like_C"/>
</dbReference>
<comment type="caution">
    <text evidence="4">The sequence shown here is derived from an EMBL/GenBank/DDBJ whole genome shotgun (WGS) entry which is preliminary data.</text>
</comment>
<evidence type="ECO:0000313" key="5">
    <source>
        <dbReference type="Proteomes" id="UP001597347"/>
    </source>
</evidence>
<dbReference type="EMBL" id="JBHUEA010000010">
    <property type="protein sequence ID" value="MFD1721479.1"/>
    <property type="molecule type" value="Genomic_DNA"/>
</dbReference>
<evidence type="ECO:0000259" key="3">
    <source>
        <dbReference type="Pfam" id="PF01557"/>
    </source>
</evidence>
<keyword evidence="4" id="KW-0378">Hydrolase</keyword>
<dbReference type="PANTHER" id="PTHR42796">
    <property type="entry name" value="FUMARYLACETOACETATE HYDROLASE DOMAIN-CONTAINING PROTEIN 2A-RELATED"/>
    <property type="match status" value="1"/>
</dbReference>
<sequence length="281" mass="29699">MTALIRIGEPGLERPALLDGDRAYDLTPLTEDVDAVFLSTDGPVRAREALQAGALTPIDLEGVRLGTPITRPGAVVCIGQNYAAHAAESGSAPPERPIVFLKHPNTVVGPTEPILLPPGAEALDWEAELGVVIGRAAHRVAEADALAHVAGYVVGNDVSERTWQRQHSGGQWSKGKISPTFCPLGPWLVPADEVDPRSLRVWSRVNGEPRQDSTTADMVFSVAALIADVSQYVRLDPGDVLLTGTPEGVAMSGRFPYLREGDVVEVGIDGLGAQRSPVTAG</sequence>
<comment type="similarity">
    <text evidence="1">Belongs to the FAH family.</text>
</comment>
<feature type="domain" description="Fumarylacetoacetase-like C-terminal" evidence="3">
    <location>
        <begin position="75"/>
        <end position="278"/>
    </location>
</feature>
<keyword evidence="5" id="KW-1185">Reference proteome</keyword>
<dbReference type="PANTHER" id="PTHR42796:SF4">
    <property type="entry name" value="FUMARYLACETOACETATE HYDROLASE DOMAIN-CONTAINING PROTEIN 2A"/>
    <property type="match status" value="1"/>
</dbReference>
<dbReference type="GO" id="GO:0016787">
    <property type="term" value="F:hydrolase activity"/>
    <property type="evidence" value="ECO:0007669"/>
    <property type="project" value="UniProtKB-KW"/>
</dbReference>
<name>A0ABW4LEW5_9MICO</name>
<evidence type="ECO:0000256" key="2">
    <source>
        <dbReference type="ARBA" id="ARBA00022723"/>
    </source>
</evidence>
<dbReference type="Proteomes" id="UP001597347">
    <property type="component" value="Unassembled WGS sequence"/>
</dbReference>
<protein>
    <submittedName>
        <fullName evidence="4">Fumarylacetoacetate hydrolase family protein</fullName>
    </submittedName>
</protein>
<evidence type="ECO:0000256" key="1">
    <source>
        <dbReference type="ARBA" id="ARBA00010211"/>
    </source>
</evidence>
<dbReference type="InterPro" id="IPR036663">
    <property type="entry name" value="Fumarylacetoacetase_C_sf"/>
</dbReference>
<dbReference type="Gene3D" id="3.90.850.10">
    <property type="entry name" value="Fumarylacetoacetase-like, C-terminal domain"/>
    <property type="match status" value="1"/>
</dbReference>
<reference evidence="5" key="1">
    <citation type="journal article" date="2019" name="Int. J. Syst. Evol. Microbiol.">
        <title>The Global Catalogue of Microorganisms (GCM) 10K type strain sequencing project: providing services to taxonomists for standard genome sequencing and annotation.</title>
        <authorList>
            <consortium name="The Broad Institute Genomics Platform"/>
            <consortium name="The Broad Institute Genome Sequencing Center for Infectious Disease"/>
            <person name="Wu L."/>
            <person name="Ma J."/>
        </authorList>
    </citation>
    <scope>NUCLEOTIDE SEQUENCE [LARGE SCALE GENOMIC DNA]</scope>
    <source>
        <strain evidence="5">CGMCC 1.12471</strain>
    </source>
</reference>
<dbReference type="RefSeq" id="WP_377933750.1">
    <property type="nucleotide sequence ID" value="NZ_JBHUEA010000010.1"/>
</dbReference>